<accession>A0A2P8GCD8</accession>
<proteinExistence type="predicted"/>
<dbReference type="SUPFAM" id="SSF46785">
    <property type="entry name" value="Winged helix' DNA-binding domain"/>
    <property type="match status" value="1"/>
</dbReference>
<evidence type="ECO:0000313" key="2">
    <source>
        <dbReference type="Proteomes" id="UP000242682"/>
    </source>
</evidence>
<reference evidence="1 2" key="1">
    <citation type="submission" date="2018-03" db="EMBL/GenBank/DDBJ databases">
        <title>Genomic Encyclopedia of Type Strains, Phase III (KMG-III): the genomes of soil and plant-associated and newly described type strains.</title>
        <authorList>
            <person name="Whitman W."/>
        </authorList>
    </citation>
    <scope>NUCLEOTIDE SEQUENCE [LARGE SCALE GENOMIC DNA]</scope>
    <source>
        <strain evidence="1 2">CGMCC 1.12259</strain>
    </source>
</reference>
<evidence type="ECO:0000313" key="1">
    <source>
        <dbReference type="EMBL" id="PSL31640.1"/>
    </source>
</evidence>
<comment type="caution">
    <text evidence="1">The sequence shown here is derived from an EMBL/GenBank/DDBJ whole genome shotgun (WGS) entry which is preliminary data.</text>
</comment>
<name>A0A2P8GCD8_9BACL</name>
<gene>
    <name evidence="1" type="ORF">B0H99_11122</name>
</gene>
<sequence>MVISVKRNSDYGTLSLSDTKTIDVWKECFSSESERIAELGEKFMRYFMKNATKEGVLFKTIKEITGELNMPHQTLSKILKTLEDQKIIYRRNGIIGLWKE</sequence>
<dbReference type="RefSeq" id="WP_106534223.1">
    <property type="nucleotide sequence ID" value="NZ_PYAT01000011.1"/>
</dbReference>
<dbReference type="OrthoDB" id="2428383at2"/>
<keyword evidence="2" id="KW-1185">Reference proteome</keyword>
<dbReference type="EMBL" id="PYAT01000011">
    <property type="protein sequence ID" value="PSL31640.1"/>
    <property type="molecule type" value="Genomic_DNA"/>
</dbReference>
<dbReference type="Proteomes" id="UP000242682">
    <property type="component" value="Unassembled WGS sequence"/>
</dbReference>
<protein>
    <submittedName>
        <fullName evidence="1">Replication protein RepL</fullName>
    </submittedName>
</protein>
<dbReference type="AlphaFoldDB" id="A0A2P8GCD8"/>
<dbReference type="InterPro" id="IPR036390">
    <property type="entry name" value="WH_DNA-bd_sf"/>
</dbReference>
<organism evidence="1 2">
    <name type="scientific">Planomicrobium soli</name>
    <dbReference type="NCBI Taxonomy" id="1176648"/>
    <lineage>
        <taxon>Bacteria</taxon>
        <taxon>Bacillati</taxon>
        <taxon>Bacillota</taxon>
        <taxon>Bacilli</taxon>
        <taxon>Bacillales</taxon>
        <taxon>Caryophanaceae</taxon>
        <taxon>Planomicrobium</taxon>
    </lineage>
</organism>